<evidence type="ECO:0000256" key="7">
    <source>
        <dbReference type="RuleBase" id="RU361169"/>
    </source>
</evidence>
<dbReference type="PANTHER" id="PTHR31884:SF1">
    <property type="entry name" value="POLYGALACTURONASE"/>
    <property type="match status" value="1"/>
</dbReference>
<evidence type="ECO:0000313" key="11">
    <source>
        <dbReference type="Proteomes" id="UP000440367"/>
    </source>
</evidence>
<dbReference type="Gene3D" id="2.160.20.10">
    <property type="entry name" value="Single-stranded right-handed beta-helix, Pectin lyase-like"/>
    <property type="match status" value="1"/>
</dbReference>
<dbReference type="AlphaFoldDB" id="A0A6A3XYS5"/>
<feature type="signal peptide" evidence="9">
    <location>
        <begin position="1"/>
        <end position="20"/>
    </location>
</feature>
<dbReference type="EMBL" id="QXGD01001458">
    <property type="protein sequence ID" value="KAE9205660.1"/>
    <property type="molecule type" value="Genomic_DNA"/>
</dbReference>
<reference evidence="10 11" key="1">
    <citation type="submission" date="2018-08" db="EMBL/GenBank/DDBJ databases">
        <title>Genomic investigation of the strawberry pathogen Phytophthora fragariae indicates pathogenicity is determined by transcriptional variation in three key races.</title>
        <authorList>
            <person name="Adams T.M."/>
            <person name="Armitage A.D."/>
            <person name="Sobczyk M.K."/>
            <person name="Bates H.J."/>
            <person name="Dunwell J.M."/>
            <person name="Nellist C.F."/>
            <person name="Harrison R.J."/>
        </authorList>
    </citation>
    <scope>NUCLEOTIDE SEQUENCE [LARGE SCALE GENOMIC DNA]</scope>
    <source>
        <strain evidence="10 11">BC-1</strain>
    </source>
</reference>
<evidence type="ECO:0000256" key="5">
    <source>
        <dbReference type="ARBA" id="ARBA00023295"/>
    </source>
</evidence>
<dbReference type="InterPro" id="IPR012334">
    <property type="entry name" value="Pectin_lyas_fold"/>
</dbReference>
<feature type="compositionally biased region" description="Low complexity" evidence="8">
    <location>
        <begin position="64"/>
        <end position="110"/>
    </location>
</feature>
<keyword evidence="3" id="KW-0677">Repeat</keyword>
<keyword evidence="2 9" id="KW-0732">Signal</keyword>
<feature type="chain" id="PRO_5025339793" description="Pectate lyase" evidence="9">
    <location>
        <begin position="21"/>
        <end position="201"/>
    </location>
</feature>
<comment type="similarity">
    <text evidence="1 7">Belongs to the glycosyl hydrolase 28 family.</text>
</comment>
<dbReference type="InterPro" id="IPR050434">
    <property type="entry name" value="Glycosyl_hydrlase_28"/>
</dbReference>
<sequence length="201" mass="21299">MKLFTSTFAALALFVAAANGLDLVTQIEVSLQSQASQVGEVSPYNAEQVQQNDASQADQDDTNQADQEQQNNANQANQADQAQQNDASQTNQADQAQQNDASQANQADQAQQDDTCTLTGTYVEGTNVTHCSSIVIDSLSVPAGVMLDLTNVTDGTSIKFQGTTTFGQKKWAGPLIKLKGKTSQSLAPIHSMSNRCEVGAV</sequence>
<gene>
    <name evidence="10" type="ORF">PF002_g20254</name>
</gene>
<dbReference type="InterPro" id="IPR011050">
    <property type="entry name" value="Pectin_lyase_fold/virulence"/>
</dbReference>
<protein>
    <recommendedName>
        <fullName evidence="12">Pectate lyase</fullName>
    </recommendedName>
</protein>
<dbReference type="GO" id="GO:0045490">
    <property type="term" value="P:pectin catabolic process"/>
    <property type="evidence" value="ECO:0007669"/>
    <property type="project" value="TreeGrafter"/>
</dbReference>
<keyword evidence="6" id="KW-0961">Cell wall biogenesis/degradation</keyword>
<dbReference type="PANTHER" id="PTHR31884">
    <property type="entry name" value="POLYGALACTURONASE"/>
    <property type="match status" value="1"/>
</dbReference>
<dbReference type="InterPro" id="IPR000743">
    <property type="entry name" value="Glyco_hydro_28"/>
</dbReference>
<evidence type="ECO:0000313" key="10">
    <source>
        <dbReference type="EMBL" id="KAE9205660.1"/>
    </source>
</evidence>
<proteinExistence type="inferred from homology"/>
<evidence type="ECO:0000256" key="6">
    <source>
        <dbReference type="ARBA" id="ARBA00023316"/>
    </source>
</evidence>
<accession>A0A6A3XYS5</accession>
<evidence type="ECO:0000256" key="1">
    <source>
        <dbReference type="ARBA" id="ARBA00008834"/>
    </source>
</evidence>
<dbReference type="GO" id="GO:0005576">
    <property type="term" value="C:extracellular region"/>
    <property type="evidence" value="ECO:0007669"/>
    <property type="project" value="TreeGrafter"/>
</dbReference>
<dbReference type="GO" id="GO:0071555">
    <property type="term" value="P:cell wall organization"/>
    <property type="evidence" value="ECO:0007669"/>
    <property type="project" value="UniProtKB-KW"/>
</dbReference>
<keyword evidence="4 7" id="KW-0378">Hydrolase</keyword>
<keyword evidence="5 7" id="KW-0326">Glycosidase</keyword>
<dbReference type="Proteomes" id="UP000440367">
    <property type="component" value="Unassembled WGS sequence"/>
</dbReference>
<dbReference type="Pfam" id="PF00295">
    <property type="entry name" value="Glyco_hydro_28"/>
    <property type="match status" value="1"/>
</dbReference>
<evidence type="ECO:0000256" key="2">
    <source>
        <dbReference type="ARBA" id="ARBA00022729"/>
    </source>
</evidence>
<evidence type="ECO:0000256" key="8">
    <source>
        <dbReference type="SAM" id="MobiDB-lite"/>
    </source>
</evidence>
<organism evidence="10 11">
    <name type="scientific">Phytophthora fragariae</name>
    <dbReference type="NCBI Taxonomy" id="53985"/>
    <lineage>
        <taxon>Eukaryota</taxon>
        <taxon>Sar</taxon>
        <taxon>Stramenopiles</taxon>
        <taxon>Oomycota</taxon>
        <taxon>Peronosporomycetes</taxon>
        <taxon>Peronosporales</taxon>
        <taxon>Peronosporaceae</taxon>
        <taxon>Phytophthora</taxon>
    </lineage>
</organism>
<evidence type="ECO:0000256" key="4">
    <source>
        <dbReference type="ARBA" id="ARBA00022801"/>
    </source>
</evidence>
<evidence type="ECO:0008006" key="12">
    <source>
        <dbReference type="Google" id="ProtNLM"/>
    </source>
</evidence>
<dbReference type="SUPFAM" id="SSF51126">
    <property type="entry name" value="Pectin lyase-like"/>
    <property type="match status" value="1"/>
</dbReference>
<dbReference type="GO" id="GO:0004650">
    <property type="term" value="F:polygalacturonase activity"/>
    <property type="evidence" value="ECO:0007669"/>
    <property type="project" value="InterPro"/>
</dbReference>
<evidence type="ECO:0000256" key="3">
    <source>
        <dbReference type="ARBA" id="ARBA00022737"/>
    </source>
</evidence>
<comment type="caution">
    <text evidence="10">The sequence shown here is derived from an EMBL/GenBank/DDBJ whole genome shotgun (WGS) entry which is preliminary data.</text>
</comment>
<evidence type="ECO:0000256" key="9">
    <source>
        <dbReference type="SAM" id="SignalP"/>
    </source>
</evidence>
<name>A0A6A3XYS5_9STRA</name>
<feature type="region of interest" description="Disordered" evidence="8">
    <location>
        <begin position="42"/>
        <end position="110"/>
    </location>
</feature>